<gene>
    <name evidence="1" type="ORF">LZZ85_04725</name>
</gene>
<sequence>MKEKCLALFVFFAAFLVSCSHKIRPERPSLTATDFKLDSLPYSEINIPVQINLQPLYALAEKQVDTLFTSPNYPNGWVQPSCDTRYKYSFRRGPFKMKAAGTALSLSFTGFYKIIGSSRGCVAGAAVTPWTAPCRCGFDEPERRVNVSFNNSMVLQPDYRLKLSIRRNEPQALDKCEVCFWGQDVTKQVMKGLKDELDTTKAVMERTYGNVDLRPQFQLLWDQLSKAYNIYEMGWLQMNPQKIRVNNLYAKDDSLYVNLGLAARPVVSFEKPSTESSRVPNMGELGRQRGFAIFLDATLNYDSLSSIINEQLVNKEFDFNKGPVKKKFVIKDVKLSGAGNEKIIIKIDFGGTDNGTLYLTGKPVYTKETHILEVKNIDFDIYSKDALLKTAEWLFNRRIINEVAKQTRFDLNTYIDSAKVQINQQLNRELIKGVSSKGKIDDIQLIGIYPLGKALVIRSNCSGELAIKVDSIDFSL</sequence>
<dbReference type="Proteomes" id="UP001165367">
    <property type="component" value="Unassembled WGS sequence"/>
</dbReference>
<reference evidence="1" key="1">
    <citation type="submission" date="2022-01" db="EMBL/GenBank/DDBJ databases">
        <authorList>
            <person name="Jo J.-H."/>
            <person name="Im W.-T."/>
        </authorList>
    </citation>
    <scope>NUCLEOTIDE SEQUENCE</scope>
    <source>
        <strain evidence="1">NA20</strain>
    </source>
</reference>
<comment type="caution">
    <text evidence="1">The sequence shown here is derived from an EMBL/GenBank/DDBJ whole genome shotgun (WGS) entry which is preliminary data.</text>
</comment>
<organism evidence="1 2">
    <name type="scientific">Terrimonas ginsenosidimutans</name>
    <dbReference type="NCBI Taxonomy" id="2908004"/>
    <lineage>
        <taxon>Bacteria</taxon>
        <taxon>Pseudomonadati</taxon>
        <taxon>Bacteroidota</taxon>
        <taxon>Chitinophagia</taxon>
        <taxon>Chitinophagales</taxon>
        <taxon>Chitinophagaceae</taxon>
        <taxon>Terrimonas</taxon>
    </lineage>
</organism>
<dbReference type="Pfam" id="PF14356">
    <property type="entry name" value="DUF4403"/>
    <property type="match status" value="1"/>
</dbReference>
<dbReference type="InterPro" id="IPR025515">
    <property type="entry name" value="DUF4403"/>
</dbReference>
<dbReference type="RefSeq" id="WP_237868961.1">
    <property type="nucleotide sequence ID" value="NZ_JAKLTR010000002.1"/>
</dbReference>
<dbReference type="EMBL" id="JAKLTR010000002">
    <property type="protein sequence ID" value="MCG2613569.1"/>
    <property type="molecule type" value="Genomic_DNA"/>
</dbReference>
<proteinExistence type="predicted"/>
<dbReference type="PROSITE" id="PS51257">
    <property type="entry name" value="PROKAR_LIPOPROTEIN"/>
    <property type="match status" value="1"/>
</dbReference>
<protein>
    <submittedName>
        <fullName evidence="1">DUF4403 family protein</fullName>
    </submittedName>
</protein>
<evidence type="ECO:0000313" key="2">
    <source>
        <dbReference type="Proteomes" id="UP001165367"/>
    </source>
</evidence>
<name>A0ABS9KMP0_9BACT</name>
<evidence type="ECO:0000313" key="1">
    <source>
        <dbReference type="EMBL" id="MCG2613569.1"/>
    </source>
</evidence>
<keyword evidence="2" id="KW-1185">Reference proteome</keyword>
<accession>A0ABS9KMP0</accession>